<comment type="caution">
    <text evidence="1">The sequence shown here is derived from an EMBL/GenBank/DDBJ whole genome shotgun (WGS) entry which is preliminary data.</text>
</comment>
<dbReference type="EMBL" id="JACHCB010000007">
    <property type="protein sequence ID" value="MBB6110433.1"/>
    <property type="molecule type" value="Genomic_DNA"/>
</dbReference>
<dbReference type="RefSeq" id="WP_076373945.1">
    <property type="nucleotide sequence ID" value="NZ_FTMG01000006.1"/>
</dbReference>
<accession>A0ABR6PKY7</accession>
<proteinExistence type="predicted"/>
<evidence type="ECO:0000313" key="2">
    <source>
        <dbReference type="Proteomes" id="UP000541583"/>
    </source>
</evidence>
<sequence>MKKSKLKDIPLSSNGIMLTRSQLKDVLGGDLKMPFPNNDGGGGGGGDGPGLYVCRTNSGDSWGLYADNRSEATANCLEMIQVACKVPSESMITGPF</sequence>
<gene>
    <name evidence="1" type="ORF">HDF23_003189</name>
</gene>
<organism evidence="1 2">
    <name type="scientific">Mucilaginibacter lappiensis</name>
    <dbReference type="NCBI Taxonomy" id="354630"/>
    <lineage>
        <taxon>Bacteria</taxon>
        <taxon>Pseudomonadati</taxon>
        <taxon>Bacteroidota</taxon>
        <taxon>Sphingobacteriia</taxon>
        <taxon>Sphingobacteriales</taxon>
        <taxon>Sphingobacteriaceae</taxon>
        <taxon>Mucilaginibacter</taxon>
    </lineage>
</organism>
<evidence type="ECO:0008006" key="3">
    <source>
        <dbReference type="Google" id="ProtNLM"/>
    </source>
</evidence>
<name>A0ABR6PKY7_9SPHI</name>
<dbReference type="Proteomes" id="UP000541583">
    <property type="component" value="Unassembled WGS sequence"/>
</dbReference>
<evidence type="ECO:0000313" key="1">
    <source>
        <dbReference type="EMBL" id="MBB6110433.1"/>
    </source>
</evidence>
<keyword evidence="2" id="KW-1185">Reference proteome</keyword>
<reference evidence="1 2" key="1">
    <citation type="submission" date="2020-08" db="EMBL/GenBank/DDBJ databases">
        <title>Genomic Encyclopedia of Type Strains, Phase IV (KMG-V): Genome sequencing to study the core and pangenomes of soil and plant-associated prokaryotes.</title>
        <authorList>
            <person name="Whitman W."/>
        </authorList>
    </citation>
    <scope>NUCLEOTIDE SEQUENCE [LARGE SCALE GENOMIC DNA]</scope>
    <source>
        <strain evidence="1 2">ANJLi2</strain>
    </source>
</reference>
<protein>
    <recommendedName>
        <fullName evidence="3">Natural product</fullName>
    </recommendedName>
</protein>